<evidence type="ECO:0000256" key="8">
    <source>
        <dbReference type="ARBA" id="ARBA00023014"/>
    </source>
</evidence>
<comment type="similarity">
    <text evidence="2">Belongs to the Nth/MutY family.</text>
</comment>
<keyword evidence="3" id="KW-0004">4Fe-4S</keyword>
<dbReference type="PANTHER" id="PTHR10359">
    <property type="entry name" value="A/G-SPECIFIC ADENINE GLYCOSYLASE/ENDONUCLEASE III"/>
    <property type="match status" value="1"/>
</dbReference>
<keyword evidence="11" id="KW-0175">Coiled coil</keyword>
<dbReference type="EMBL" id="CP013694">
    <property type="protein sequence ID" value="ALU28537.1"/>
    <property type="molecule type" value="Genomic_DNA"/>
</dbReference>
<evidence type="ECO:0000256" key="5">
    <source>
        <dbReference type="ARBA" id="ARBA00022763"/>
    </source>
</evidence>
<evidence type="ECO:0000256" key="1">
    <source>
        <dbReference type="ARBA" id="ARBA00001966"/>
    </source>
</evidence>
<dbReference type="STRING" id="1435377.SUSAZ_06035"/>
<proteinExistence type="inferred from homology"/>
<evidence type="ECO:0000256" key="3">
    <source>
        <dbReference type="ARBA" id="ARBA00022485"/>
    </source>
</evidence>
<keyword evidence="13" id="KW-0540">Nuclease</keyword>
<sequence length="238" mass="27376">MRRALTERVKRSLRTEEIFLILEKNKDLLSNVGWIVSDPSSPRWWDGLETIDDILVSSILVQLTRWETVREVLKKLKERGIRRIEDLASLEESEIEELIKKVNFRRAKAKRLKNLAMLVKEIGIHRLVVSPELLSNIEGIGDETKEAILLFAGNIPLFPRSEYSKRVLSRLAGIRLSKNDARLLGEYICGHDLYKIKLFHAGIVSVGKSFCSNQNPKCNSCIFKEICKYNSVKRLETV</sequence>
<dbReference type="InterPro" id="IPR004035">
    <property type="entry name" value="Endouclease-III_FeS-bd_BS"/>
</dbReference>
<evidence type="ECO:0000256" key="7">
    <source>
        <dbReference type="ARBA" id="ARBA00023004"/>
    </source>
</evidence>
<keyword evidence="9" id="KW-0234">DNA repair</keyword>
<dbReference type="InterPro" id="IPR011257">
    <property type="entry name" value="DNA_glycosylase"/>
</dbReference>
<evidence type="ECO:0000313" key="15">
    <source>
        <dbReference type="Proteomes" id="UP000060043"/>
    </source>
</evidence>
<dbReference type="PROSITE" id="PS00764">
    <property type="entry name" value="ENDONUCLEASE_III_1"/>
    <property type="match status" value="1"/>
</dbReference>
<dbReference type="Pfam" id="PF00730">
    <property type="entry name" value="HhH-GPD"/>
    <property type="match status" value="1"/>
</dbReference>
<keyword evidence="10" id="KW-0326">Glycosidase</keyword>
<keyword evidence="8" id="KW-0411">Iron-sulfur</keyword>
<evidence type="ECO:0000256" key="9">
    <source>
        <dbReference type="ARBA" id="ARBA00023204"/>
    </source>
</evidence>
<dbReference type="Gene3D" id="1.10.340.30">
    <property type="entry name" value="Hypothetical protein, domain 2"/>
    <property type="match status" value="1"/>
</dbReference>
<feature type="coiled-coil region" evidence="11">
    <location>
        <begin position="81"/>
        <end position="115"/>
    </location>
</feature>
<protein>
    <submittedName>
        <fullName evidence="13">DNA endonuclease III</fullName>
    </submittedName>
</protein>
<evidence type="ECO:0000256" key="4">
    <source>
        <dbReference type="ARBA" id="ARBA00022723"/>
    </source>
</evidence>
<evidence type="ECO:0000256" key="11">
    <source>
        <dbReference type="SAM" id="Coils"/>
    </source>
</evidence>
<dbReference type="AlphaFoldDB" id="A0A0U3GIT9"/>
<dbReference type="SMART" id="SM00478">
    <property type="entry name" value="ENDO3c"/>
    <property type="match status" value="1"/>
</dbReference>
<feature type="domain" description="HhH-GPD" evidence="12">
    <location>
        <begin position="60"/>
        <end position="209"/>
    </location>
</feature>
<reference evidence="15 16" key="1">
    <citation type="submission" date="2015-12" db="EMBL/GenBank/DDBJ databases">
        <title>A stable core within a dynamic pangenome in Sulfolobus acidocaldarius.</title>
        <authorList>
            <person name="Anderson R."/>
            <person name="Kouris A."/>
            <person name="Seward C."/>
            <person name="Campbell K."/>
            <person name="Whitaker R."/>
        </authorList>
    </citation>
    <scope>NUCLEOTIDE SEQUENCE [LARGE SCALE GENOMIC DNA]</scope>
    <source>
        <strain evidence="13 16">GG12-C01-09</strain>
        <strain evidence="14 15">NG05B_CO5_07</strain>
    </source>
</reference>
<dbReference type="GO" id="GO:0004519">
    <property type="term" value="F:endonuclease activity"/>
    <property type="evidence" value="ECO:0007669"/>
    <property type="project" value="UniProtKB-KW"/>
</dbReference>
<dbReference type="EMBL" id="CP013695">
    <property type="protein sequence ID" value="ALU31248.1"/>
    <property type="molecule type" value="Genomic_DNA"/>
</dbReference>
<evidence type="ECO:0000313" key="16">
    <source>
        <dbReference type="Proteomes" id="UP000065473"/>
    </source>
</evidence>
<keyword evidence="7" id="KW-0408">Iron</keyword>
<evidence type="ECO:0000259" key="12">
    <source>
        <dbReference type="SMART" id="SM00478"/>
    </source>
</evidence>
<accession>A0A0U3GIT9</accession>
<keyword evidence="13" id="KW-0255">Endonuclease</keyword>
<comment type="cofactor">
    <cofactor evidence="1">
        <name>[4Fe-4S] cluster</name>
        <dbReference type="ChEBI" id="CHEBI:49883"/>
    </cofactor>
</comment>
<dbReference type="Gene3D" id="1.10.1670.10">
    <property type="entry name" value="Helix-hairpin-Helix base-excision DNA repair enzymes (C-terminal)"/>
    <property type="match status" value="1"/>
</dbReference>
<dbReference type="GeneID" id="14551768"/>
<dbReference type="OrthoDB" id="19248at2157"/>
<dbReference type="PANTHER" id="PTHR10359:SF19">
    <property type="entry name" value="DNA REPAIR GLYCOSYLASE MJ1434-RELATED"/>
    <property type="match status" value="1"/>
</dbReference>
<keyword evidence="6" id="KW-0378">Hydrolase</keyword>
<dbReference type="RefSeq" id="WP_011278110.1">
    <property type="nucleotide sequence ID" value="NZ_BHWZ01000003.1"/>
</dbReference>
<dbReference type="Proteomes" id="UP000065473">
    <property type="component" value="Chromosome"/>
</dbReference>
<dbReference type="GO" id="GO:0006284">
    <property type="term" value="P:base-excision repair"/>
    <property type="evidence" value="ECO:0007669"/>
    <property type="project" value="InterPro"/>
</dbReference>
<dbReference type="InterPro" id="IPR003265">
    <property type="entry name" value="HhH-GPD_domain"/>
</dbReference>
<keyword evidence="5" id="KW-0227">DNA damage</keyword>
<dbReference type="OMA" id="PCAFHAQ"/>
<dbReference type="PaxDb" id="1435377-SUSAZ_06035"/>
<evidence type="ECO:0000256" key="6">
    <source>
        <dbReference type="ARBA" id="ARBA00022801"/>
    </source>
</evidence>
<dbReference type="SUPFAM" id="SSF48150">
    <property type="entry name" value="DNA-glycosylase"/>
    <property type="match status" value="1"/>
</dbReference>
<dbReference type="CDD" id="cd00056">
    <property type="entry name" value="ENDO3c"/>
    <property type="match status" value="1"/>
</dbReference>
<dbReference type="InterPro" id="IPR023170">
    <property type="entry name" value="HhH_base_excis_C"/>
</dbReference>
<dbReference type="GO" id="GO:0046872">
    <property type="term" value="F:metal ion binding"/>
    <property type="evidence" value="ECO:0007669"/>
    <property type="project" value="UniProtKB-KW"/>
</dbReference>
<dbReference type="Proteomes" id="UP000060043">
    <property type="component" value="Chromosome"/>
</dbReference>
<evidence type="ECO:0000313" key="13">
    <source>
        <dbReference type="EMBL" id="ALU28537.1"/>
    </source>
</evidence>
<evidence type="ECO:0000313" key="14">
    <source>
        <dbReference type="EMBL" id="ALU31248.1"/>
    </source>
</evidence>
<evidence type="ECO:0000256" key="2">
    <source>
        <dbReference type="ARBA" id="ARBA00008343"/>
    </source>
</evidence>
<evidence type="ECO:0000256" key="10">
    <source>
        <dbReference type="ARBA" id="ARBA00023295"/>
    </source>
</evidence>
<organism evidence="13 16">
    <name type="scientific">Sulfolobus acidocaldarius</name>
    <dbReference type="NCBI Taxonomy" id="2285"/>
    <lineage>
        <taxon>Archaea</taxon>
        <taxon>Thermoproteota</taxon>
        <taxon>Thermoprotei</taxon>
        <taxon>Sulfolobales</taxon>
        <taxon>Sulfolobaceae</taxon>
        <taxon>Sulfolobus</taxon>
    </lineage>
</organism>
<gene>
    <name evidence="13" type="ORF">ATY89_00180</name>
    <name evidence="14" type="ORF">ATZ20_03225</name>
</gene>
<dbReference type="GO" id="GO:0051539">
    <property type="term" value="F:4 iron, 4 sulfur cluster binding"/>
    <property type="evidence" value="ECO:0007669"/>
    <property type="project" value="UniProtKB-KW"/>
</dbReference>
<keyword evidence="4" id="KW-0479">Metal-binding</keyword>
<dbReference type="GO" id="GO:0016798">
    <property type="term" value="F:hydrolase activity, acting on glycosyl bonds"/>
    <property type="evidence" value="ECO:0007669"/>
    <property type="project" value="UniProtKB-KW"/>
</dbReference>
<name>A0A0U3GIT9_9CREN</name>
<dbReference type="PIRSF" id="PIRSF001435">
    <property type="entry name" value="Nth"/>
    <property type="match status" value="1"/>
</dbReference>